<comment type="caution">
    <text evidence="2">The sequence shown here is derived from an EMBL/GenBank/DDBJ whole genome shotgun (WGS) entry which is preliminary data.</text>
</comment>
<evidence type="ECO:0008006" key="4">
    <source>
        <dbReference type="Google" id="ProtNLM"/>
    </source>
</evidence>
<organism evidence="2 3">
    <name type="scientific">Halococcus thailandensis JCM 13552</name>
    <dbReference type="NCBI Taxonomy" id="1227457"/>
    <lineage>
        <taxon>Archaea</taxon>
        <taxon>Methanobacteriati</taxon>
        <taxon>Methanobacteriota</taxon>
        <taxon>Stenosarchaea group</taxon>
        <taxon>Halobacteria</taxon>
        <taxon>Halobacteriales</taxon>
        <taxon>Halococcaceae</taxon>
        <taxon>Halococcus</taxon>
    </lineage>
</organism>
<dbReference type="PATRIC" id="fig|1227457.3.peg.656"/>
<dbReference type="InterPro" id="IPR055766">
    <property type="entry name" value="DUF7342"/>
</dbReference>
<dbReference type="InterPro" id="IPR036390">
    <property type="entry name" value="WH_DNA-bd_sf"/>
</dbReference>
<feature type="region of interest" description="Disordered" evidence="1">
    <location>
        <begin position="59"/>
        <end position="84"/>
    </location>
</feature>
<keyword evidence="3" id="KW-1185">Reference proteome</keyword>
<protein>
    <recommendedName>
        <fullName evidence="4">ArsR family transcriptional regulator</fullName>
    </recommendedName>
</protein>
<name>M0NGG7_9EURY</name>
<proteinExistence type="predicted"/>
<evidence type="ECO:0000313" key="3">
    <source>
        <dbReference type="Proteomes" id="UP000011680"/>
    </source>
</evidence>
<evidence type="ECO:0000313" key="2">
    <source>
        <dbReference type="EMBL" id="EMA56199.1"/>
    </source>
</evidence>
<sequence>MFRQVVGWICLKNPILEQLSIRMSRSNRLLLPRVPNAPIAAPVHREPAANASEQLLGRFGSLVPPRGSPKRRRSQLRPPRNTSTAAWTLREPRTASWIAEETEVSVKTAQKYLNQLVEDNVLRRVKQGEQTLYALDQLMASYREVATLQREHTREELTSALESMRDCITDWKATYDVDQPGELRSSLAALDDEQERESRREAASEWEQLETRLPLVQTALREYDWATERETITA</sequence>
<dbReference type="eggNOG" id="arCOG02773">
    <property type="taxonomic scope" value="Archaea"/>
</dbReference>
<dbReference type="EMBL" id="AOMF01000088">
    <property type="protein sequence ID" value="EMA56199.1"/>
    <property type="molecule type" value="Genomic_DNA"/>
</dbReference>
<dbReference type="Proteomes" id="UP000011680">
    <property type="component" value="Unassembled WGS sequence"/>
</dbReference>
<evidence type="ECO:0000256" key="1">
    <source>
        <dbReference type="SAM" id="MobiDB-lite"/>
    </source>
</evidence>
<gene>
    <name evidence="2" type="ORF">C451_03664</name>
</gene>
<dbReference type="AlphaFoldDB" id="M0NGG7"/>
<dbReference type="Gene3D" id="1.10.10.10">
    <property type="entry name" value="Winged helix-like DNA-binding domain superfamily/Winged helix DNA-binding domain"/>
    <property type="match status" value="1"/>
</dbReference>
<dbReference type="InterPro" id="IPR036388">
    <property type="entry name" value="WH-like_DNA-bd_sf"/>
</dbReference>
<dbReference type="Pfam" id="PF24033">
    <property type="entry name" value="DUF7342"/>
    <property type="match status" value="1"/>
</dbReference>
<dbReference type="SUPFAM" id="SSF46785">
    <property type="entry name" value="Winged helix' DNA-binding domain"/>
    <property type="match status" value="1"/>
</dbReference>
<accession>M0NGG7</accession>
<reference evidence="2 3" key="1">
    <citation type="journal article" date="2014" name="PLoS Genet.">
        <title>Phylogenetically driven sequencing of extremely halophilic archaea reveals strategies for static and dynamic osmo-response.</title>
        <authorList>
            <person name="Becker E.A."/>
            <person name="Seitzer P.M."/>
            <person name="Tritt A."/>
            <person name="Larsen D."/>
            <person name="Krusor M."/>
            <person name="Yao A.I."/>
            <person name="Wu D."/>
            <person name="Madern D."/>
            <person name="Eisen J.A."/>
            <person name="Darling A.E."/>
            <person name="Facciotti M.T."/>
        </authorList>
    </citation>
    <scope>NUCLEOTIDE SEQUENCE [LARGE SCALE GENOMIC DNA]</scope>
    <source>
        <strain evidence="2 3">JCM 13552</strain>
    </source>
</reference>